<dbReference type="Gene3D" id="2.40.360.10">
    <property type="entry name" value="YmcC-like"/>
    <property type="match status" value="1"/>
</dbReference>
<dbReference type="AlphaFoldDB" id="A0A1Y6EL31"/>
<evidence type="ECO:0000313" key="2">
    <source>
        <dbReference type="EMBL" id="SMQ61660.1"/>
    </source>
</evidence>
<dbReference type="InterPro" id="IPR021308">
    <property type="entry name" value="GfcB"/>
</dbReference>
<keyword evidence="3" id="KW-1185">Reference proteome</keyword>
<protein>
    <submittedName>
        <fullName evidence="2">Group 4 capsule polysaccharide lipoprotein gfcB, YjbF</fullName>
    </submittedName>
</protein>
<sequence>MLNYFPSLKRALALLLLVTLSGCNSGFQDALETTKRVFVLPEDITLTPEEISELSYAASYIQLQDKPRAVMVLNYDDNGLLSWAAGPHEVIATRYGRVVFTRNIQGGPEFVSNLQSDPIACVRKELRDAQDENVDLSACSANWVRSIEIGSPIQNNNQRLEITGRFDFQKMTRQSITLPNENTYEAVKLTEALTVQPGDFEVENTFWLEAETGRVLKSRQWFSPELGFITTEEVKAYVGDM</sequence>
<dbReference type="SUPFAM" id="SSF159270">
    <property type="entry name" value="YmcC-like"/>
    <property type="match status" value="1"/>
</dbReference>
<keyword evidence="2" id="KW-0449">Lipoprotein</keyword>
<proteinExistence type="predicted"/>
<evidence type="ECO:0000256" key="1">
    <source>
        <dbReference type="SAM" id="SignalP"/>
    </source>
</evidence>
<dbReference type="Proteomes" id="UP000194450">
    <property type="component" value="Unassembled WGS sequence"/>
</dbReference>
<reference evidence="3" key="1">
    <citation type="submission" date="2017-04" db="EMBL/GenBank/DDBJ databases">
        <authorList>
            <person name="Varghese N."/>
            <person name="Submissions S."/>
        </authorList>
    </citation>
    <scope>NUCLEOTIDE SEQUENCE [LARGE SCALE GENOMIC DNA]</scope>
</reference>
<feature type="chain" id="PRO_5013345983" evidence="1">
    <location>
        <begin position="31"/>
        <end position="241"/>
    </location>
</feature>
<evidence type="ECO:0000313" key="3">
    <source>
        <dbReference type="Proteomes" id="UP000194450"/>
    </source>
</evidence>
<dbReference type="InterPro" id="IPR023373">
    <property type="entry name" value="YmcC_sf"/>
</dbReference>
<feature type="signal peptide" evidence="1">
    <location>
        <begin position="1"/>
        <end position="30"/>
    </location>
</feature>
<dbReference type="Pfam" id="PF11102">
    <property type="entry name" value="YjbF"/>
    <property type="match status" value="1"/>
</dbReference>
<accession>A0A1Y6EL31</accession>
<dbReference type="EMBL" id="FXWH01000001">
    <property type="protein sequence ID" value="SMQ61660.1"/>
    <property type="molecule type" value="Genomic_DNA"/>
</dbReference>
<organism evidence="2 3">
    <name type="scientific">Pseudidiomarina planktonica</name>
    <dbReference type="NCBI Taxonomy" id="1323738"/>
    <lineage>
        <taxon>Bacteria</taxon>
        <taxon>Pseudomonadati</taxon>
        <taxon>Pseudomonadota</taxon>
        <taxon>Gammaproteobacteria</taxon>
        <taxon>Alteromonadales</taxon>
        <taxon>Idiomarinaceae</taxon>
        <taxon>Pseudidiomarina</taxon>
    </lineage>
</organism>
<keyword evidence="1" id="KW-0732">Signal</keyword>
<name>A0A1Y6EL31_9GAMM</name>
<dbReference type="RefSeq" id="WP_086433763.1">
    <property type="nucleotide sequence ID" value="NZ_PIQB01000001.1"/>
</dbReference>
<gene>
    <name evidence="2" type="ORF">SAMN06297229_0595</name>
</gene>